<sequence>MTNIVVISSCLIGTTSMDADPMSRLDLTPWDLQLLKLTPMQRGIFFHKPQFDQSSLILRLKNSFSRALDFFPPLAGRLAADPAADNSLFYFLDCNNAGAEFVHADASSVSISDILGSKYIPETVSDLFPLGEYCNSDGLSKPLLGVQVTQFADGVFLGCTANHAVVDGVSLWHFINSWSELSRDSATISKLPVFDRWLPSSNRLIPLPPLDKIRYPPPPLLARLFHFSKESLGKLKSKANSEAGTDKISTLQALSALLWWSTTRCRNPHGEDEEVRILLAIGARARIPLPEGYFGNAFNGSSTSMSASEMLERGLGHAARKINEHVAAQGGEAVVKTVESWVRKPVLFGGFPPPKRSTVVMIASSPRHNVYDNDFGWGKPIAALSGTIERFDGNIKLYPAAADGGIDAEVCLAPETMQAMEDDAEFLETIFM</sequence>
<dbReference type="EMBL" id="PNBA02000013">
    <property type="protein sequence ID" value="KAG6404024.1"/>
    <property type="molecule type" value="Genomic_DNA"/>
</dbReference>
<dbReference type="OrthoDB" id="1862401at2759"/>
<comment type="caution">
    <text evidence="2">The sequence shown here is derived from an EMBL/GenBank/DDBJ whole genome shotgun (WGS) entry which is preliminary data.</text>
</comment>
<evidence type="ECO:0000313" key="3">
    <source>
        <dbReference type="Proteomes" id="UP000298416"/>
    </source>
</evidence>
<protein>
    <recommendedName>
        <fullName evidence="4">Shikimate O-hydroxycinnamoyltransferase</fullName>
    </recommendedName>
</protein>
<dbReference type="Gene3D" id="3.30.559.10">
    <property type="entry name" value="Chloramphenicol acetyltransferase-like domain"/>
    <property type="match status" value="2"/>
</dbReference>
<dbReference type="InterPro" id="IPR023213">
    <property type="entry name" value="CAT-like_dom_sf"/>
</dbReference>
<keyword evidence="3" id="KW-1185">Reference proteome</keyword>
<accession>A0A8X8ZHD2</accession>
<keyword evidence="1" id="KW-0808">Transferase</keyword>
<name>A0A8X8ZHD2_SALSN</name>
<proteinExistence type="predicted"/>
<evidence type="ECO:0008006" key="4">
    <source>
        <dbReference type="Google" id="ProtNLM"/>
    </source>
</evidence>
<dbReference type="PANTHER" id="PTHR31896">
    <property type="entry name" value="FAMILY REGULATORY PROTEIN, PUTATIVE (AFU_ORTHOLOGUE AFUA_3G14730)-RELATED"/>
    <property type="match status" value="1"/>
</dbReference>
<dbReference type="SUPFAM" id="SSF52777">
    <property type="entry name" value="CoA-dependent acyltransferases"/>
    <property type="match status" value="1"/>
</dbReference>
<organism evidence="2">
    <name type="scientific">Salvia splendens</name>
    <name type="common">Scarlet sage</name>
    <dbReference type="NCBI Taxonomy" id="180675"/>
    <lineage>
        <taxon>Eukaryota</taxon>
        <taxon>Viridiplantae</taxon>
        <taxon>Streptophyta</taxon>
        <taxon>Embryophyta</taxon>
        <taxon>Tracheophyta</taxon>
        <taxon>Spermatophyta</taxon>
        <taxon>Magnoliopsida</taxon>
        <taxon>eudicotyledons</taxon>
        <taxon>Gunneridae</taxon>
        <taxon>Pentapetalae</taxon>
        <taxon>asterids</taxon>
        <taxon>lamiids</taxon>
        <taxon>Lamiales</taxon>
        <taxon>Lamiaceae</taxon>
        <taxon>Nepetoideae</taxon>
        <taxon>Mentheae</taxon>
        <taxon>Salviinae</taxon>
        <taxon>Salvia</taxon>
        <taxon>Salvia subgen. Calosphace</taxon>
        <taxon>core Calosphace</taxon>
    </lineage>
</organism>
<dbReference type="PANTHER" id="PTHR31896:SF43">
    <property type="entry name" value="PROTEIN ENHANCED PSEUDOMONAS SUSCEPTIBILITY 1"/>
    <property type="match status" value="1"/>
</dbReference>
<dbReference type="Pfam" id="PF02458">
    <property type="entry name" value="Transferase"/>
    <property type="match status" value="1"/>
</dbReference>
<dbReference type="GO" id="GO:0016740">
    <property type="term" value="F:transferase activity"/>
    <property type="evidence" value="ECO:0007669"/>
    <property type="project" value="UniProtKB-KW"/>
</dbReference>
<dbReference type="AlphaFoldDB" id="A0A8X8ZHD2"/>
<evidence type="ECO:0000256" key="1">
    <source>
        <dbReference type="ARBA" id="ARBA00022679"/>
    </source>
</evidence>
<gene>
    <name evidence="2" type="ORF">SASPL_136260</name>
</gene>
<dbReference type="InterPro" id="IPR051283">
    <property type="entry name" value="Sec_Metabolite_Acyltrans"/>
</dbReference>
<evidence type="ECO:0000313" key="2">
    <source>
        <dbReference type="EMBL" id="KAG6404024.1"/>
    </source>
</evidence>
<reference evidence="2" key="2">
    <citation type="submission" date="2020-08" db="EMBL/GenBank/DDBJ databases">
        <title>Plant Genome Project.</title>
        <authorList>
            <person name="Zhang R.-G."/>
        </authorList>
    </citation>
    <scope>NUCLEOTIDE SEQUENCE</scope>
    <source>
        <strain evidence="2">Huo1</strain>
        <tissue evidence="2">Leaf</tissue>
    </source>
</reference>
<dbReference type="Proteomes" id="UP000298416">
    <property type="component" value="Unassembled WGS sequence"/>
</dbReference>
<reference evidence="2" key="1">
    <citation type="submission" date="2018-01" db="EMBL/GenBank/DDBJ databases">
        <authorList>
            <person name="Mao J.F."/>
        </authorList>
    </citation>
    <scope>NUCLEOTIDE SEQUENCE</scope>
    <source>
        <strain evidence="2">Huo1</strain>
        <tissue evidence="2">Leaf</tissue>
    </source>
</reference>